<sequence>MNDTSMKDATALGVATGISLEHASFPHLPLFEWKAYTGSLQCLVTALSRHCRPPARKNSCPGVHDM</sequence>
<evidence type="ECO:0000313" key="2">
    <source>
        <dbReference type="Proteomes" id="UP000441208"/>
    </source>
</evidence>
<accession>A0A6A3QHR9</accession>
<evidence type="ECO:0000313" key="1">
    <source>
        <dbReference type="EMBL" id="KAE9075987.1"/>
    </source>
</evidence>
<name>A0A6A3QHR9_9STRA</name>
<dbReference type="EMBL" id="QXFZ01002551">
    <property type="protein sequence ID" value="KAE9075987.1"/>
    <property type="molecule type" value="Genomic_DNA"/>
</dbReference>
<proteinExistence type="predicted"/>
<dbReference type="Proteomes" id="UP000441208">
    <property type="component" value="Unassembled WGS sequence"/>
</dbReference>
<comment type="caution">
    <text evidence="1">The sequence shown here is derived from an EMBL/GenBank/DDBJ whole genome shotgun (WGS) entry which is preliminary data.</text>
</comment>
<gene>
    <name evidence="1" type="ORF">PF007_g24797</name>
</gene>
<reference evidence="1 2" key="1">
    <citation type="submission" date="2018-08" db="EMBL/GenBank/DDBJ databases">
        <title>Genomic investigation of the strawberry pathogen Phytophthora fragariae indicates pathogenicity is determined by transcriptional variation in three key races.</title>
        <authorList>
            <person name="Adams T.M."/>
            <person name="Armitage A.D."/>
            <person name="Sobczyk M.K."/>
            <person name="Bates H.J."/>
            <person name="Dunwell J.M."/>
            <person name="Nellist C.F."/>
            <person name="Harrison R.J."/>
        </authorList>
    </citation>
    <scope>NUCLEOTIDE SEQUENCE [LARGE SCALE GENOMIC DNA]</scope>
    <source>
        <strain evidence="1 2">NOV-71</strain>
    </source>
</reference>
<organism evidence="1 2">
    <name type="scientific">Phytophthora fragariae</name>
    <dbReference type="NCBI Taxonomy" id="53985"/>
    <lineage>
        <taxon>Eukaryota</taxon>
        <taxon>Sar</taxon>
        <taxon>Stramenopiles</taxon>
        <taxon>Oomycota</taxon>
        <taxon>Peronosporomycetes</taxon>
        <taxon>Peronosporales</taxon>
        <taxon>Peronosporaceae</taxon>
        <taxon>Phytophthora</taxon>
    </lineage>
</organism>
<dbReference type="AlphaFoldDB" id="A0A6A3QHR9"/>
<protein>
    <submittedName>
        <fullName evidence="1">Uncharacterized protein</fullName>
    </submittedName>
</protein>